<dbReference type="Gramene" id="TVU29688">
    <property type="protein sequence ID" value="TVU29688"/>
    <property type="gene ID" value="EJB05_21266"/>
</dbReference>
<name>A0A5J9V2I9_9POAL</name>
<accession>A0A5J9V2I9</accession>
<dbReference type="Pfam" id="PF04578">
    <property type="entry name" value="DUF594"/>
    <property type="match status" value="1"/>
</dbReference>
<protein>
    <recommendedName>
        <fullName evidence="2">DUF4220 domain-containing protein</fullName>
    </recommendedName>
</protein>
<reference evidence="3 4" key="1">
    <citation type="journal article" date="2019" name="Sci. Rep.">
        <title>A high-quality genome of Eragrostis curvula grass provides insights into Poaceae evolution and supports new strategies to enhance forage quality.</title>
        <authorList>
            <person name="Carballo J."/>
            <person name="Santos B.A.C.M."/>
            <person name="Zappacosta D."/>
            <person name="Garbus I."/>
            <person name="Selva J.P."/>
            <person name="Gallo C.A."/>
            <person name="Diaz A."/>
            <person name="Albertini E."/>
            <person name="Caccamo M."/>
            <person name="Echenique V."/>
        </authorList>
    </citation>
    <scope>NUCLEOTIDE SEQUENCE [LARGE SCALE GENOMIC DNA]</scope>
    <source>
        <strain evidence="4">cv. Victoria</strain>
        <tissue evidence="3">Leaf</tissue>
    </source>
</reference>
<feature type="transmembrane region" description="Helical" evidence="1">
    <location>
        <begin position="56"/>
        <end position="77"/>
    </location>
</feature>
<proteinExistence type="predicted"/>
<feature type="transmembrane region" description="Helical" evidence="1">
    <location>
        <begin position="100"/>
        <end position="121"/>
    </location>
</feature>
<dbReference type="Pfam" id="PF13968">
    <property type="entry name" value="DUF4220"/>
    <property type="match status" value="1"/>
</dbReference>
<keyword evidence="4" id="KW-1185">Reference proteome</keyword>
<organism evidence="3 4">
    <name type="scientific">Eragrostis curvula</name>
    <name type="common">weeping love grass</name>
    <dbReference type="NCBI Taxonomy" id="38414"/>
    <lineage>
        <taxon>Eukaryota</taxon>
        <taxon>Viridiplantae</taxon>
        <taxon>Streptophyta</taxon>
        <taxon>Embryophyta</taxon>
        <taxon>Tracheophyta</taxon>
        <taxon>Spermatophyta</taxon>
        <taxon>Magnoliopsida</taxon>
        <taxon>Liliopsida</taxon>
        <taxon>Poales</taxon>
        <taxon>Poaceae</taxon>
        <taxon>PACMAD clade</taxon>
        <taxon>Chloridoideae</taxon>
        <taxon>Eragrostideae</taxon>
        <taxon>Eragrostidinae</taxon>
        <taxon>Eragrostis</taxon>
    </lineage>
</organism>
<evidence type="ECO:0000313" key="3">
    <source>
        <dbReference type="EMBL" id="TVU29688.1"/>
    </source>
</evidence>
<evidence type="ECO:0000259" key="2">
    <source>
        <dbReference type="Pfam" id="PF13968"/>
    </source>
</evidence>
<dbReference type="InterPro" id="IPR025315">
    <property type="entry name" value="DUF4220"/>
</dbReference>
<dbReference type="OrthoDB" id="672171at2759"/>
<keyword evidence="1" id="KW-0812">Transmembrane</keyword>
<sequence>MECAEASLPETHDFVFRGLLLTEDRFERAFRIVEVELGFCHDYFFTKYHVIRKKQIFMFVMMLVRIILVLLVGAFVLTDSLTIETPAAVIEVHPRRADTVITLLILGTIILVEVLQAAFYLASDWLKVSLACKYVRNLDLQSREFIVKLIRAYSRFTIFRYWTNRIGQCSVISECQSFAIHLRYILDPIKNPFERTYRLTIGKKRASVCLTSAVKIAVARSLKESDGHLTNGEATLKKNHVFGLFCWALEVGSQIEIILVWHIATEYCQLTECNENSTYQTFHEVSEKVCHPEIAITLSRYCVYLIDSVSELLTGYVDSELAIARVMKEVREAIGSLSIDAKCQFFKDLQVREEEDTIFRKGVKLGKQLESLNDSALRWKVMAEFWVEKIIYIAPSDNAKGHMERLNKGGEFLTHIWALLSHAGILKINRDNVRTTNLRSQPLQEDV</sequence>
<keyword evidence="1" id="KW-0472">Membrane</keyword>
<dbReference type="EMBL" id="RWGY01000011">
    <property type="protein sequence ID" value="TVU29688.1"/>
    <property type="molecule type" value="Genomic_DNA"/>
</dbReference>
<feature type="non-terminal residue" evidence="3">
    <location>
        <position position="1"/>
    </location>
</feature>
<dbReference type="PANTHER" id="PTHR31325">
    <property type="entry name" value="OS01G0798800 PROTEIN-RELATED"/>
    <property type="match status" value="1"/>
</dbReference>
<feature type="domain" description="DUF4220" evidence="2">
    <location>
        <begin position="9"/>
        <end position="173"/>
    </location>
</feature>
<gene>
    <name evidence="3" type="ORF">EJB05_21266</name>
</gene>
<evidence type="ECO:0000313" key="4">
    <source>
        <dbReference type="Proteomes" id="UP000324897"/>
    </source>
</evidence>
<evidence type="ECO:0000256" key="1">
    <source>
        <dbReference type="SAM" id="Phobius"/>
    </source>
</evidence>
<dbReference type="Proteomes" id="UP000324897">
    <property type="component" value="Chromosome 1"/>
</dbReference>
<dbReference type="AlphaFoldDB" id="A0A5J9V2I9"/>
<comment type="caution">
    <text evidence="3">The sequence shown here is derived from an EMBL/GenBank/DDBJ whole genome shotgun (WGS) entry which is preliminary data.</text>
</comment>
<keyword evidence="1" id="KW-1133">Transmembrane helix</keyword>
<dbReference type="InterPro" id="IPR007658">
    <property type="entry name" value="DUF594"/>
</dbReference>